<keyword evidence="4" id="KW-1185">Reference proteome</keyword>
<accession>A0A6S6QXE9</accession>
<dbReference type="PROSITE" id="PS50084">
    <property type="entry name" value="KH_TYPE_1"/>
    <property type="match status" value="1"/>
</dbReference>
<dbReference type="FunFam" id="3.30.1370.10:FF:000006">
    <property type="entry name" value="Ribonuclease Y"/>
    <property type="match status" value="1"/>
</dbReference>
<evidence type="ECO:0000313" key="4">
    <source>
        <dbReference type="Proteomes" id="UP000515561"/>
    </source>
</evidence>
<dbReference type="CDD" id="cd22431">
    <property type="entry name" value="KH-I_RNaseY"/>
    <property type="match status" value="1"/>
</dbReference>
<keyword evidence="1" id="KW-0378">Hydrolase</keyword>
<protein>
    <recommendedName>
        <fullName evidence="1 2">Ribonuclease Y</fullName>
        <shortName evidence="1">RNase Y</shortName>
        <ecNumber evidence="1 2">3.1.-.-</ecNumber>
    </recommendedName>
</protein>
<dbReference type="InterPro" id="IPR004088">
    <property type="entry name" value="KH_dom_type_1"/>
</dbReference>
<keyword evidence="1" id="KW-0694">RNA-binding</keyword>
<dbReference type="InterPro" id="IPR004087">
    <property type="entry name" value="KH_dom"/>
</dbReference>
<dbReference type="SUPFAM" id="SSF109604">
    <property type="entry name" value="HD-domain/PDEase-like"/>
    <property type="match status" value="1"/>
</dbReference>
<dbReference type="Pfam" id="PF00013">
    <property type="entry name" value="KH_1"/>
    <property type="match status" value="1"/>
</dbReference>
<dbReference type="PANTHER" id="PTHR12826">
    <property type="entry name" value="RIBONUCLEASE Y"/>
    <property type="match status" value="1"/>
</dbReference>
<dbReference type="KEGG" id="acel:acsn021_28930"/>
<dbReference type="InterPro" id="IPR022711">
    <property type="entry name" value="RNase_Y_N"/>
</dbReference>
<dbReference type="HAMAP" id="MF_00335">
    <property type="entry name" value="RNase_Y"/>
    <property type="match status" value="1"/>
</dbReference>
<dbReference type="SUPFAM" id="SSF54791">
    <property type="entry name" value="Eukaryotic type KH-domain (KH-domain type I)"/>
    <property type="match status" value="1"/>
</dbReference>
<dbReference type="GO" id="GO:0005886">
    <property type="term" value="C:plasma membrane"/>
    <property type="evidence" value="ECO:0007669"/>
    <property type="project" value="UniProtKB-UniRule"/>
</dbReference>
<dbReference type="PROSITE" id="PS51831">
    <property type="entry name" value="HD"/>
    <property type="match status" value="1"/>
</dbReference>
<evidence type="ECO:0000313" key="3">
    <source>
        <dbReference type="EMBL" id="BCJ95324.1"/>
    </source>
</evidence>
<reference evidence="3 4" key="1">
    <citation type="journal article" date="2016" name="Int. J. Syst. Evol. Microbiol.">
        <title>Descriptions of Anaerotaenia torta gen. nov., sp. nov. and Anaerocolumna cellulosilytica gen. nov., sp. nov. isolated from a methanogenic reactor of cattle waste.</title>
        <authorList>
            <person name="Uek A."/>
            <person name="Ohtaki Y."/>
            <person name="Kaku N."/>
            <person name="Ueki K."/>
        </authorList>
    </citation>
    <scope>NUCLEOTIDE SEQUENCE [LARGE SCALE GENOMIC DNA]</scope>
    <source>
        <strain evidence="3 4">SN021</strain>
    </source>
</reference>
<dbReference type="Proteomes" id="UP000515561">
    <property type="component" value="Chromosome"/>
</dbReference>
<dbReference type="InterPro" id="IPR003607">
    <property type="entry name" value="HD/PDEase_dom"/>
</dbReference>
<dbReference type="InterPro" id="IPR006675">
    <property type="entry name" value="HDIG_dom"/>
</dbReference>
<proteinExistence type="inferred from homology"/>
<dbReference type="GO" id="GO:0006402">
    <property type="term" value="P:mRNA catabolic process"/>
    <property type="evidence" value="ECO:0007669"/>
    <property type="project" value="UniProtKB-UniRule"/>
</dbReference>
<dbReference type="CDD" id="cd00077">
    <property type="entry name" value="HDc"/>
    <property type="match status" value="1"/>
</dbReference>
<dbReference type="EC" id="3.1.-.-" evidence="1 2"/>
<evidence type="ECO:0000256" key="2">
    <source>
        <dbReference type="NCBIfam" id="TIGR03319"/>
    </source>
</evidence>
<dbReference type="EMBL" id="AP023367">
    <property type="protein sequence ID" value="BCJ95324.1"/>
    <property type="molecule type" value="Genomic_DNA"/>
</dbReference>
<dbReference type="AlphaFoldDB" id="A0A6S6QXE9"/>
<dbReference type="NCBIfam" id="TIGR00277">
    <property type="entry name" value="HDIG"/>
    <property type="match status" value="1"/>
</dbReference>
<comment type="function">
    <text evidence="1">Endoribonuclease that initiates mRNA decay.</text>
</comment>
<dbReference type="NCBIfam" id="TIGR03319">
    <property type="entry name" value="RNase_Y"/>
    <property type="match status" value="1"/>
</dbReference>
<dbReference type="InterPro" id="IPR006674">
    <property type="entry name" value="HD_domain"/>
</dbReference>
<evidence type="ECO:0000256" key="1">
    <source>
        <dbReference type="HAMAP-Rule" id="MF_00335"/>
    </source>
</evidence>
<dbReference type="SMART" id="SM00471">
    <property type="entry name" value="HDc"/>
    <property type="match status" value="1"/>
</dbReference>
<keyword evidence="1" id="KW-0540">Nuclease</keyword>
<dbReference type="GO" id="GO:0016787">
    <property type="term" value="F:hydrolase activity"/>
    <property type="evidence" value="ECO:0007669"/>
    <property type="project" value="UniProtKB-KW"/>
</dbReference>
<sequence>MQELKIVIAILVTLVIVAPLVWKIATAYRIKVVEAKIGSAEEKAREIIDEALKTAETKKREALLEAKEESLKTKNELEKETKERRAEVQRYEKRVLAKEETLDRKMEALEKKESKLAVKEAELDRIKSEAEELHGRQLQELEKISGLTSEQAKEYLLKTVEDEVKHETAMLVKELENKAKEEADKKAKDYVVTAIQKCAADHVAETTISVVQLPNDEMKGRIIGREGRNIRTLETLTGVDLIIDDTPEAVILSGFDPIRREVARIALEKLIVDGRIHPARIEEMVEKAQKEVEVMIREEGEAATLEVGVHGIHPELVRLLGKMKFRTSYGQNALKHSIEVAQLSGLLAGEIGVDIRMAKRAGLLHDIGKSVDHEMEGSHIQIGVDLCRKHKESPIVINAVESHHGDVEPESLIACIVQAADTISAARPGARRETLETYTNRLKQLEDISNGFKGVDKSFAIQAGREVRIMVVPDQVSDADMILLARDISKQIESELEYPGQIKVNVIRESRVTDYAK</sequence>
<dbReference type="Pfam" id="PF01966">
    <property type="entry name" value="HD"/>
    <property type="match status" value="1"/>
</dbReference>
<dbReference type="RefSeq" id="WP_243182299.1">
    <property type="nucleotide sequence ID" value="NZ_AP023367.1"/>
</dbReference>
<name>A0A6S6QXE9_9FIRM</name>
<gene>
    <name evidence="1 3" type="primary">rny</name>
    <name evidence="3" type="ORF">acsn021_28930</name>
</gene>
<dbReference type="GO" id="GO:0003723">
    <property type="term" value="F:RNA binding"/>
    <property type="evidence" value="ECO:0007669"/>
    <property type="project" value="UniProtKB-UniRule"/>
</dbReference>
<dbReference type="InterPro" id="IPR017705">
    <property type="entry name" value="Ribonuclease_Y"/>
</dbReference>
<dbReference type="PANTHER" id="PTHR12826:SF15">
    <property type="entry name" value="RIBONUCLEASE Y"/>
    <property type="match status" value="1"/>
</dbReference>
<comment type="similarity">
    <text evidence="1">Belongs to the RNase Y family.</text>
</comment>
<dbReference type="GO" id="GO:0004521">
    <property type="term" value="F:RNA endonuclease activity"/>
    <property type="evidence" value="ECO:0007669"/>
    <property type="project" value="UniProtKB-UniRule"/>
</dbReference>
<keyword evidence="1" id="KW-0255">Endonuclease</keyword>
<organism evidence="3 4">
    <name type="scientific">Anaerocolumna cellulosilytica</name>
    <dbReference type="NCBI Taxonomy" id="433286"/>
    <lineage>
        <taxon>Bacteria</taxon>
        <taxon>Bacillati</taxon>
        <taxon>Bacillota</taxon>
        <taxon>Clostridia</taxon>
        <taxon>Lachnospirales</taxon>
        <taxon>Lachnospiraceae</taxon>
        <taxon>Anaerocolumna</taxon>
    </lineage>
</organism>
<dbReference type="Pfam" id="PF12072">
    <property type="entry name" value="RNase_Y_N"/>
    <property type="match status" value="1"/>
</dbReference>
<dbReference type="SMART" id="SM00322">
    <property type="entry name" value="KH"/>
    <property type="match status" value="1"/>
</dbReference>
<dbReference type="Gene3D" id="1.10.3210.10">
    <property type="entry name" value="Hypothetical protein af1432"/>
    <property type="match status" value="1"/>
</dbReference>
<dbReference type="Gene3D" id="3.30.1370.10">
    <property type="entry name" value="K Homology domain, type 1"/>
    <property type="match status" value="1"/>
</dbReference>
<dbReference type="InterPro" id="IPR036612">
    <property type="entry name" value="KH_dom_type_1_sf"/>
</dbReference>